<gene>
    <name evidence="11" type="primary">dxs</name>
    <name evidence="14" type="ORF">H8S37_03520</name>
</gene>
<evidence type="ECO:0000313" key="14">
    <source>
        <dbReference type="EMBL" id="MBC5688003.1"/>
    </source>
</evidence>
<dbReference type="EMBL" id="JACOPF010000001">
    <property type="protein sequence ID" value="MBC5688003.1"/>
    <property type="molecule type" value="Genomic_DNA"/>
</dbReference>
<dbReference type="FunFam" id="3.40.50.970:FF:000005">
    <property type="entry name" value="1-deoxy-D-xylulose-5-phosphate synthase"/>
    <property type="match status" value="1"/>
</dbReference>
<protein>
    <recommendedName>
        <fullName evidence="11">1-deoxy-D-xylulose-5-phosphate synthase</fullName>
        <ecNumber evidence="11">2.2.1.7</ecNumber>
    </recommendedName>
    <alternativeName>
        <fullName evidence="11">1-deoxyxylulose-5-phosphate synthase</fullName>
        <shortName evidence="11">DXP synthase</shortName>
        <shortName evidence="11">DXPS</shortName>
    </alternativeName>
</protein>
<dbReference type="SMART" id="SM00861">
    <property type="entry name" value="Transket_pyr"/>
    <property type="match status" value="1"/>
</dbReference>
<comment type="pathway">
    <text evidence="1 11">Metabolic intermediate biosynthesis; 1-deoxy-D-xylulose 5-phosphate biosynthesis; 1-deoxy-D-xylulose 5-phosphate from D-glyceraldehyde 3-phosphate and pyruvate: step 1/1.</text>
</comment>
<evidence type="ECO:0000256" key="11">
    <source>
        <dbReference type="HAMAP-Rule" id="MF_00315"/>
    </source>
</evidence>
<dbReference type="InterPro" id="IPR005477">
    <property type="entry name" value="Dxylulose-5-P_synthase"/>
</dbReference>
<feature type="binding site" evidence="11">
    <location>
        <position position="284"/>
    </location>
    <ligand>
        <name>thiamine diphosphate</name>
        <dbReference type="ChEBI" id="CHEBI:58937"/>
    </ligand>
</feature>
<dbReference type="NCBIfam" id="TIGR00204">
    <property type="entry name" value="dxs"/>
    <property type="match status" value="1"/>
</dbReference>
<dbReference type="EC" id="2.2.1.7" evidence="11"/>
<comment type="function">
    <text evidence="10 11">Catalyzes the acyloin condensation reaction between C atoms 2 and 3 of pyruvate and glyceraldehyde 3-phosphate to yield 1-deoxy-D-xylulose-5-phosphate (DXP).</text>
</comment>
<dbReference type="SUPFAM" id="SSF52922">
    <property type="entry name" value="TK C-terminal domain-like"/>
    <property type="match status" value="1"/>
</dbReference>
<comment type="cofactor">
    <cofactor evidence="11">
        <name>thiamine diphosphate</name>
        <dbReference type="ChEBI" id="CHEBI:58937"/>
    </cofactor>
    <text evidence="11">Binds 1 thiamine pyrophosphate per subunit.</text>
</comment>
<feature type="binding site" evidence="11">
    <location>
        <position position="72"/>
    </location>
    <ligand>
        <name>thiamine diphosphate</name>
        <dbReference type="ChEBI" id="CHEBI:58937"/>
    </ligand>
</feature>
<name>A0A923LFY8_9FIRM</name>
<keyword evidence="6 11" id="KW-0460">Magnesium</keyword>
<dbReference type="GO" id="GO:0005829">
    <property type="term" value="C:cytosol"/>
    <property type="evidence" value="ECO:0007669"/>
    <property type="project" value="TreeGrafter"/>
</dbReference>
<evidence type="ECO:0000256" key="6">
    <source>
        <dbReference type="ARBA" id="ARBA00022842"/>
    </source>
</evidence>
<dbReference type="CDD" id="cd02007">
    <property type="entry name" value="TPP_DXS"/>
    <property type="match status" value="1"/>
</dbReference>
<dbReference type="GO" id="GO:0000287">
    <property type="term" value="F:magnesium ion binding"/>
    <property type="evidence" value="ECO:0007669"/>
    <property type="project" value="UniProtKB-UniRule"/>
</dbReference>
<dbReference type="PROSITE" id="PS00801">
    <property type="entry name" value="TRANSKETOLASE_1"/>
    <property type="match status" value="1"/>
</dbReference>
<comment type="catalytic activity">
    <reaction evidence="11">
        <text>D-glyceraldehyde 3-phosphate + pyruvate + H(+) = 1-deoxy-D-xylulose 5-phosphate + CO2</text>
        <dbReference type="Rhea" id="RHEA:12605"/>
        <dbReference type="ChEBI" id="CHEBI:15361"/>
        <dbReference type="ChEBI" id="CHEBI:15378"/>
        <dbReference type="ChEBI" id="CHEBI:16526"/>
        <dbReference type="ChEBI" id="CHEBI:57792"/>
        <dbReference type="ChEBI" id="CHEBI:59776"/>
        <dbReference type="EC" id="2.2.1.7"/>
    </reaction>
</comment>
<dbReference type="Gene3D" id="3.40.50.920">
    <property type="match status" value="1"/>
</dbReference>
<feature type="binding site" evidence="11">
    <location>
        <position position="144"/>
    </location>
    <ligand>
        <name>Mg(2+)</name>
        <dbReference type="ChEBI" id="CHEBI:18420"/>
    </ligand>
</feature>
<evidence type="ECO:0000256" key="8">
    <source>
        <dbReference type="ARBA" id="ARBA00023052"/>
    </source>
</evidence>
<dbReference type="CDD" id="cd07033">
    <property type="entry name" value="TPP_PYR_DXS_TK_like"/>
    <property type="match status" value="1"/>
</dbReference>
<keyword evidence="4 11" id="KW-0808">Transferase</keyword>
<keyword evidence="5 11" id="KW-0479">Metal-binding</keyword>
<dbReference type="InterPro" id="IPR033248">
    <property type="entry name" value="Transketolase_C"/>
</dbReference>
<keyword evidence="8 11" id="KW-0786">Thiamine pyrophosphate</keyword>
<evidence type="ECO:0000256" key="10">
    <source>
        <dbReference type="ARBA" id="ARBA00055605"/>
    </source>
</evidence>
<dbReference type="NCBIfam" id="NF003933">
    <property type="entry name" value="PRK05444.2-2"/>
    <property type="match status" value="1"/>
</dbReference>
<dbReference type="PROSITE" id="PS00802">
    <property type="entry name" value="TRANSKETOLASE_2"/>
    <property type="match status" value="1"/>
</dbReference>
<dbReference type="GO" id="GO:0016114">
    <property type="term" value="P:terpenoid biosynthetic process"/>
    <property type="evidence" value="ECO:0007669"/>
    <property type="project" value="UniProtKB-UniRule"/>
</dbReference>
<dbReference type="Gene3D" id="3.40.50.970">
    <property type="match status" value="2"/>
</dbReference>
<evidence type="ECO:0000259" key="13">
    <source>
        <dbReference type="SMART" id="SM00861"/>
    </source>
</evidence>
<evidence type="ECO:0000256" key="1">
    <source>
        <dbReference type="ARBA" id="ARBA00004980"/>
    </source>
</evidence>
<evidence type="ECO:0000313" key="15">
    <source>
        <dbReference type="Proteomes" id="UP000652477"/>
    </source>
</evidence>
<feature type="binding site" evidence="11">
    <location>
        <begin position="145"/>
        <end position="146"/>
    </location>
    <ligand>
        <name>thiamine diphosphate</name>
        <dbReference type="ChEBI" id="CHEBI:58937"/>
    </ligand>
</feature>
<sequence>MLLKKIQKENDIKNLKPEELKPLAEEIRQFLIEKISHTGGHLASNLGVVELTIALHLALEFPQDKLIWDVGHQSYTHKLLTGRKAGFDGLRKYGGLSGFPKRKESACDAFDTGHSSTSISAGLGYVAARDLLGEKHRIVSVIGDGAMTGGMAYEALNNASQLKSNFIIVLNDNHMSISENVGGMSRYLDGLRTAQAYVELKKGVEDTLRKIPRKGERIVHQVKKTKSGIKQLFVPGMFFEDMGITYLGPVDGHDMRKLYKTFCEAKRVNHAVLVHVLTKKGKGYPPAEENPSRFHGTGPFDIETGKTEGKKGPDTYTEVFSKVFLDIAQHDEKVVGITAAMEDGTGLGRFAQKYPHRFFDVGIAEEHAVTFAAGLAAGGLKPVFAVYSSFLQRAYDQMIHDVCLQNLPVVFAVDRAGLVGSDGETHQGVFDLSFLSMIPNLIVMSPKNRWEMADMLRFAVELSAPVALRYPRGEAYEGMQRFRSPIVLGKSEILYEEESIALIFAGHMAPLADEVRRELKEIGYSCSLINARFIKPLDTQMLEYLAKDHSLIVTIEENVLSGGFGEQVLAYAAKAKLNVKVRNIGIPDEYVEHGSVEVLRREVGLTPEVIVKQIITDYAAVIEGVWKKTV</sequence>
<dbReference type="InterPro" id="IPR049557">
    <property type="entry name" value="Transketolase_CS"/>
</dbReference>
<evidence type="ECO:0000256" key="7">
    <source>
        <dbReference type="ARBA" id="ARBA00022977"/>
    </source>
</evidence>
<dbReference type="HAMAP" id="MF_00315">
    <property type="entry name" value="DXP_synth"/>
    <property type="match status" value="1"/>
</dbReference>
<dbReference type="Proteomes" id="UP000652477">
    <property type="component" value="Unassembled WGS sequence"/>
</dbReference>
<feature type="binding site" evidence="11">
    <location>
        <position position="173"/>
    </location>
    <ligand>
        <name>Mg(2+)</name>
        <dbReference type="ChEBI" id="CHEBI:18420"/>
    </ligand>
</feature>
<dbReference type="InterPro" id="IPR009014">
    <property type="entry name" value="Transketo_C/PFOR_II"/>
</dbReference>
<dbReference type="AlphaFoldDB" id="A0A923LFY8"/>
<evidence type="ECO:0000256" key="4">
    <source>
        <dbReference type="ARBA" id="ARBA00022679"/>
    </source>
</evidence>
<evidence type="ECO:0000256" key="9">
    <source>
        <dbReference type="ARBA" id="ARBA00023229"/>
    </source>
</evidence>
<dbReference type="GO" id="GO:0030976">
    <property type="term" value="F:thiamine pyrophosphate binding"/>
    <property type="evidence" value="ECO:0007669"/>
    <property type="project" value="UniProtKB-UniRule"/>
</dbReference>
<comment type="subunit">
    <text evidence="3 11">Homodimer.</text>
</comment>
<dbReference type="InterPro" id="IPR020826">
    <property type="entry name" value="Transketolase_BS"/>
</dbReference>
<dbReference type="InterPro" id="IPR029061">
    <property type="entry name" value="THDP-binding"/>
</dbReference>
<evidence type="ECO:0000256" key="5">
    <source>
        <dbReference type="ARBA" id="ARBA00022723"/>
    </source>
</evidence>
<dbReference type="InterPro" id="IPR005475">
    <property type="entry name" value="Transketolase-like_Pyr-bd"/>
</dbReference>
<feature type="region of interest" description="Disordered" evidence="12">
    <location>
        <begin position="284"/>
        <end position="311"/>
    </location>
</feature>
<dbReference type="PANTHER" id="PTHR43322:SF5">
    <property type="entry name" value="1-DEOXY-D-XYLULOSE-5-PHOSPHATE SYNTHASE, CHLOROPLASTIC"/>
    <property type="match status" value="1"/>
</dbReference>
<dbReference type="Pfam" id="PF02779">
    <property type="entry name" value="Transket_pyr"/>
    <property type="match status" value="1"/>
</dbReference>
<comment type="cofactor">
    <cofactor evidence="11">
        <name>Mg(2+)</name>
        <dbReference type="ChEBI" id="CHEBI:18420"/>
    </cofactor>
    <text evidence="11">Binds 1 Mg(2+) ion per subunit.</text>
</comment>
<dbReference type="GO" id="GO:0008661">
    <property type="term" value="F:1-deoxy-D-xylulose-5-phosphate synthase activity"/>
    <property type="evidence" value="ECO:0007669"/>
    <property type="project" value="UniProtKB-UniRule"/>
</dbReference>
<evidence type="ECO:0000256" key="12">
    <source>
        <dbReference type="SAM" id="MobiDB-lite"/>
    </source>
</evidence>
<keyword evidence="9 11" id="KW-0414">Isoprene biosynthesis</keyword>
<keyword evidence="15" id="KW-1185">Reference proteome</keyword>
<feature type="domain" description="Transketolase-like pyrimidine-binding" evidence="13">
    <location>
        <begin position="314"/>
        <end position="478"/>
    </location>
</feature>
<feature type="binding site" evidence="11">
    <location>
        <position position="365"/>
    </location>
    <ligand>
        <name>thiamine diphosphate</name>
        <dbReference type="ChEBI" id="CHEBI:58937"/>
    </ligand>
</feature>
<feature type="binding site" evidence="11">
    <location>
        <begin position="113"/>
        <end position="115"/>
    </location>
    <ligand>
        <name>thiamine diphosphate</name>
        <dbReference type="ChEBI" id="CHEBI:58937"/>
    </ligand>
</feature>
<proteinExistence type="inferred from homology"/>
<dbReference type="RefSeq" id="WP_186874648.1">
    <property type="nucleotide sequence ID" value="NZ_JACOPF010000001.1"/>
</dbReference>
<dbReference type="GO" id="GO:0019288">
    <property type="term" value="P:isopentenyl diphosphate biosynthetic process, methylerythritol 4-phosphate pathway"/>
    <property type="evidence" value="ECO:0007669"/>
    <property type="project" value="TreeGrafter"/>
</dbReference>
<dbReference type="Pfam" id="PF02780">
    <property type="entry name" value="Transketolase_C"/>
    <property type="match status" value="1"/>
</dbReference>
<dbReference type="FunFam" id="3.40.50.920:FF:000002">
    <property type="entry name" value="1-deoxy-D-xylulose-5-phosphate synthase"/>
    <property type="match status" value="1"/>
</dbReference>
<dbReference type="SUPFAM" id="SSF52518">
    <property type="entry name" value="Thiamin diphosphate-binding fold (THDP-binding)"/>
    <property type="match status" value="1"/>
</dbReference>
<evidence type="ECO:0000256" key="2">
    <source>
        <dbReference type="ARBA" id="ARBA00011081"/>
    </source>
</evidence>
<dbReference type="PANTHER" id="PTHR43322">
    <property type="entry name" value="1-D-DEOXYXYLULOSE 5-PHOSPHATE SYNTHASE-RELATED"/>
    <property type="match status" value="1"/>
</dbReference>
<organism evidence="14 15">
    <name type="scientific">Mediterraneibacter hominis</name>
    <dbReference type="NCBI Taxonomy" id="2763054"/>
    <lineage>
        <taxon>Bacteria</taxon>
        <taxon>Bacillati</taxon>
        <taxon>Bacillota</taxon>
        <taxon>Clostridia</taxon>
        <taxon>Lachnospirales</taxon>
        <taxon>Lachnospiraceae</taxon>
        <taxon>Mediterraneibacter</taxon>
    </lineage>
</organism>
<comment type="similarity">
    <text evidence="2 11">Belongs to the transketolase family. DXPS subfamily.</text>
</comment>
<evidence type="ECO:0000256" key="3">
    <source>
        <dbReference type="ARBA" id="ARBA00011738"/>
    </source>
</evidence>
<feature type="binding site" evidence="11">
    <location>
        <position position="173"/>
    </location>
    <ligand>
        <name>thiamine diphosphate</name>
        <dbReference type="ChEBI" id="CHEBI:58937"/>
    </ligand>
</feature>
<keyword evidence="7 11" id="KW-0784">Thiamine biosynthesis</keyword>
<dbReference type="GO" id="GO:0009228">
    <property type="term" value="P:thiamine biosynthetic process"/>
    <property type="evidence" value="ECO:0007669"/>
    <property type="project" value="UniProtKB-UniRule"/>
</dbReference>
<reference evidence="14" key="1">
    <citation type="submission" date="2020-08" db="EMBL/GenBank/DDBJ databases">
        <title>Genome public.</title>
        <authorList>
            <person name="Liu C."/>
            <person name="Sun Q."/>
        </authorList>
    </citation>
    <scope>NUCLEOTIDE SEQUENCE</scope>
    <source>
        <strain evidence="14">NSJ-55</strain>
    </source>
</reference>
<accession>A0A923LFY8</accession>
<dbReference type="Pfam" id="PF13292">
    <property type="entry name" value="DXP_synthase_N"/>
    <property type="match status" value="1"/>
</dbReference>
<comment type="caution">
    <text evidence="14">The sequence shown here is derived from an EMBL/GenBank/DDBJ whole genome shotgun (WGS) entry which is preliminary data.</text>
</comment>